<reference evidence="1" key="1">
    <citation type="journal article" date="2020" name="Fungal Divers.">
        <title>Resolving the Mortierellaceae phylogeny through synthesis of multi-gene phylogenetics and phylogenomics.</title>
        <authorList>
            <person name="Vandepol N."/>
            <person name="Liber J."/>
            <person name="Desiro A."/>
            <person name="Na H."/>
            <person name="Kennedy M."/>
            <person name="Barry K."/>
            <person name="Grigoriev I.V."/>
            <person name="Miller A.N."/>
            <person name="O'Donnell K."/>
            <person name="Stajich J.E."/>
            <person name="Bonito G."/>
        </authorList>
    </citation>
    <scope>NUCLEOTIDE SEQUENCE</scope>
    <source>
        <strain evidence="1">NRRL 2769</strain>
    </source>
</reference>
<dbReference type="OrthoDB" id="4537670at2759"/>
<proteinExistence type="predicted"/>
<dbReference type="EMBL" id="JAAAID010002741">
    <property type="protein sequence ID" value="KAG0004728.1"/>
    <property type="molecule type" value="Genomic_DNA"/>
</dbReference>
<name>A0A9P6MJJ1_9FUNG</name>
<keyword evidence="2" id="KW-1185">Reference proteome</keyword>
<dbReference type="Proteomes" id="UP000703661">
    <property type="component" value="Unassembled WGS sequence"/>
</dbReference>
<evidence type="ECO:0000313" key="2">
    <source>
        <dbReference type="Proteomes" id="UP000703661"/>
    </source>
</evidence>
<comment type="caution">
    <text evidence="1">The sequence shown here is derived from an EMBL/GenBank/DDBJ whole genome shotgun (WGS) entry which is preliminary data.</text>
</comment>
<gene>
    <name evidence="1" type="ORF">BGZ80_005567</name>
</gene>
<protein>
    <submittedName>
        <fullName evidence="1">Uncharacterized protein</fullName>
    </submittedName>
</protein>
<accession>A0A9P6MJJ1</accession>
<organism evidence="1 2">
    <name type="scientific">Entomortierella chlamydospora</name>
    <dbReference type="NCBI Taxonomy" id="101097"/>
    <lineage>
        <taxon>Eukaryota</taxon>
        <taxon>Fungi</taxon>
        <taxon>Fungi incertae sedis</taxon>
        <taxon>Mucoromycota</taxon>
        <taxon>Mortierellomycotina</taxon>
        <taxon>Mortierellomycetes</taxon>
        <taxon>Mortierellales</taxon>
        <taxon>Mortierellaceae</taxon>
        <taxon>Entomortierella</taxon>
    </lineage>
</organism>
<evidence type="ECO:0000313" key="1">
    <source>
        <dbReference type="EMBL" id="KAG0004728.1"/>
    </source>
</evidence>
<sequence>MVVHLGDTAQINDIKYYIDDRKLVKWSQGFGQEKAVEFIFIPFKSCDGFVAVGFSRIRDFQALCREVPASSDD</sequence>
<dbReference type="AlphaFoldDB" id="A0A9P6MJJ1"/>